<dbReference type="PROSITE" id="PS50297">
    <property type="entry name" value="ANK_REP_REGION"/>
    <property type="match status" value="3"/>
</dbReference>
<gene>
    <name evidence="4" type="ORF">R5R35_002914</name>
</gene>
<evidence type="ECO:0000256" key="2">
    <source>
        <dbReference type="ARBA" id="ARBA00023043"/>
    </source>
</evidence>
<dbReference type="AlphaFoldDB" id="A0AAN9ZDI3"/>
<dbReference type="SMART" id="SM00248">
    <property type="entry name" value="ANK"/>
    <property type="match status" value="4"/>
</dbReference>
<feature type="repeat" description="ANK" evidence="3">
    <location>
        <begin position="95"/>
        <end position="127"/>
    </location>
</feature>
<dbReference type="SUPFAM" id="SSF48403">
    <property type="entry name" value="Ankyrin repeat"/>
    <property type="match status" value="1"/>
</dbReference>
<proteinExistence type="predicted"/>
<dbReference type="PROSITE" id="PS50088">
    <property type="entry name" value="ANK_REPEAT"/>
    <property type="match status" value="3"/>
</dbReference>
<reference evidence="4 5" key="1">
    <citation type="submission" date="2024-03" db="EMBL/GenBank/DDBJ databases">
        <title>The genome assembly and annotation of the cricket Gryllus longicercus Weissman &amp; Gray.</title>
        <authorList>
            <person name="Szrajer S."/>
            <person name="Gray D."/>
            <person name="Ylla G."/>
        </authorList>
    </citation>
    <scope>NUCLEOTIDE SEQUENCE [LARGE SCALE GENOMIC DNA]</scope>
    <source>
        <strain evidence="4">DAG 2021-001</strain>
        <tissue evidence="4">Whole body minus gut</tissue>
    </source>
</reference>
<dbReference type="InterPro" id="IPR002110">
    <property type="entry name" value="Ankyrin_rpt"/>
</dbReference>
<feature type="repeat" description="ANK" evidence="3">
    <location>
        <begin position="61"/>
        <end position="93"/>
    </location>
</feature>
<dbReference type="Proteomes" id="UP001378592">
    <property type="component" value="Unassembled WGS sequence"/>
</dbReference>
<keyword evidence="2 3" id="KW-0040">ANK repeat</keyword>
<dbReference type="EMBL" id="JAZDUA010000056">
    <property type="protein sequence ID" value="KAK7870509.1"/>
    <property type="molecule type" value="Genomic_DNA"/>
</dbReference>
<keyword evidence="5" id="KW-1185">Reference proteome</keyword>
<dbReference type="PRINTS" id="PR01415">
    <property type="entry name" value="ANKYRIN"/>
</dbReference>
<evidence type="ECO:0000256" key="1">
    <source>
        <dbReference type="ARBA" id="ARBA00022737"/>
    </source>
</evidence>
<evidence type="ECO:0000256" key="3">
    <source>
        <dbReference type="PROSITE-ProRule" id="PRU00023"/>
    </source>
</evidence>
<dbReference type="Pfam" id="PF13637">
    <property type="entry name" value="Ank_4"/>
    <property type="match status" value="1"/>
</dbReference>
<evidence type="ECO:0008006" key="6">
    <source>
        <dbReference type="Google" id="ProtNLM"/>
    </source>
</evidence>
<name>A0AAN9ZDI3_9ORTH</name>
<organism evidence="4 5">
    <name type="scientific">Gryllus longicercus</name>
    <dbReference type="NCBI Taxonomy" id="2509291"/>
    <lineage>
        <taxon>Eukaryota</taxon>
        <taxon>Metazoa</taxon>
        <taxon>Ecdysozoa</taxon>
        <taxon>Arthropoda</taxon>
        <taxon>Hexapoda</taxon>
        <taxon>Insecta</taxon>
        <taxon>Pterygota</taxon>
        <taxon>Neoptera</taxon>
        <taxon>Polyneoptera</taxon>
        <taxon>Orthoptera</taxon>
        <taxon>Ensifera</taxon>
        <taxon>Gryllidea</taxon>
        <taxon>Grylloidea</taxon>
        <taxon>Gryllidae</taxon>
        <taxon>Gryllinae</taxon>
        <taxon>Gryllus</taxon>
    </lineage>
</organism>
<sequence length="181" mass="19660">MSFETMSHNCGHSHSVPSSVYQTLEELDFERGIWYAAQHNDITRIEKLLRQGVSPNAEDAAGYTALHYASRAGHLELCRMLLSAGAEPNSLTRAGRASSLHRAASRGLVDIVKLLLKSGALPDLQDSDGKTALHRAVEGGHYLVAQALLDVSDVSKKIPDLKGQLPIDYAKGKENMELVLS</sequence>
<dbReference type="Gene3D" id="1.25.40.20">
    <property type="entry name" value="Ankyrin repeat-containing domain"/>
    <property type="match status" value="1"/>
</dbReference>
<dbReference type="PANTHER" id="PTHR24171:SF9">
    <property type="entry name" value="ANKYRIN REPEAT DOMAIN-CONTAINING PROTEIN 39"/>
    <property type="match status" value="1"/>
</dbReference>
<keyword evidence="1" id="KW-0677">Repeat</keyword>
<accession>A0AAN9ZDI3</accession>
<feature type="repeat" description="ANK" evidence="3">
    <location>
        <begin position="128"/>
        <end position="150"/>
    </location>
</feature>
<comment type="caution">
    <text evidence="4">The sequence shown here is derived from an EMBL/GenBank/DDBJ whole genome shotgun (WGS) entry which is preliminary data.</text>
</comment>
<dbReference type="InterPro" id="IPR036770">
    <property type="entry name" value="Ankyrin_rpt-contain_sf"/>
</dbReference>
<dbReference type="Pfam" id="PF12796">
    <property type="entry name" value="Ank_2"/>
    <property type="match status" value="1"/>
</dbReference>
<evidence type="ECO:0000313" key="4">
    <source>
        <dbReference type="EMBL" id="KAK7870509.1"/>
    </source>
</evidence>
<protein>
    <recommendedName>
        <fullName evidence="6">Ankyrin repeat domain-containing protein 39</fullName>
    </recommendedName>
</protein>
<dbReference type="PANTHER" id="PTHR24171">
    <property type="entry name" value="ANKYRIN REPEAT DOMAIN-CONTAINING PROTEIN 39-RELATED"/>
    <property type="match status" value="1"/>
</dbReference>
<evidence type="ECO:0000313" key="5">
    <source>
        <dbReference type="Proteomes" id="UP001378592"/>
    </source>
</evidence>